<dbReference type="PROSITE" id="PS51257">
    <property type="entry name" value="PROKAR_LIPOPROTEIN"/>
    <property type="match status" value="1"/>
</dbReference>
<feature type="signal peptide" evidence="1">
    <location>
        <begin position="1"/>
        <end position="21"/>
    </location>
</feature>
<evidence type="ECO:0008006" key="4">
    <source>
        <dbReference type="Google" id="ProtNLM"/>
    </source>
</evidence>
<evidence type="ECO:0000313" key="3">
    <source>
        <dbReference type="Proteomes" id="UP000750711"/>
    </source>
</evidence>
<comment type="caution">
    <text evidence="2">The sequence shown here is derived from an EMBL/GenBank/DDBJ whole genome shotgun (WGS) entry which is preliminary data.</text>
</comment>
<accession>A0A9P8IDK8</accession>
<evidence type="ECO:0000256" key="1">
    <source>
        <dbReference type="SAM" id="SignalP"/>
    </source>
</evidence>
<dbReference type="AlphaFoldDB" id="A0A9P8IDK8"/>
<reference evidence="2" key="1">
    <citation type="submission" date="2021-03" db="EMBL/GenBank/DDBJ databases">
        <title>Comparative genomics and phylogenomic investigation of the class Geoglossomycetes provide insights into ecological specialization and systematics.</title>
        <authorList>
            <person name="Melie T."/>
            <person name="Pirro S."/>
            <person name="Miller A.N."/>
            <person name="Quandt A."/>
        </authorList>
    </citation>
    <scope>NUCLEOTIDE SEQUENCE</scope>
    <source>
        <strain evidence="2">CAQ_001_2017</strain>
    </source>
</reference>
<name>A0A9P8IDK8_9PEZI</name>
<sequence length="352" mass="37485">MVRLGWVLVWFCAALPRAVTPYGIGVGCNPGRVQSIVDEVVLLADRSSLVLNEYVTKLGSNQVRDGAVRNILNAIIGTAAAGNVQAVTQIRGEWGWAVGGADSAPRPVPHLFPPHLAADTLRLAPDRLRQVVQGVGTLGSGAANLVIHCREVEGTFTYTPPPQPGQPPQPSIQLYAHPVLLSRIGGAPQQGAPPQFFSRDNTGQLYYLAPTVPLPDTDKGHTFVTEPNSNEMINQQQFTGSSVRWSDVALITALDPSDDPDGITSLGDVSNWLPERLAVRDLTLLDFGELPFVTLLHELVHSTVIIPGSIEGHGVINGEDANSISSIIQLAATNSARAADNPETFAFLALGK</sequence>
<gene>
    <name evidence="2" type="ORF">GP486_006416</name>
</gene>
<dbReference type="EMBL" id="JAGHQM010001439">
    <property type="protein sequence ID" value="KAH0555638.1"/>
    <property type="molecule type" value="Genomic_DNA"/>
</dbReference>
<protein>
    <recommendedName>
        <fullName evidence="4">Lysine-specific metallo-endopeptidase domain-containing protein</fullName>
    </recommendedName>
</protein>
<keyword evidence="1" id="KW-0732">Signal</keyword>
<keyword evidence="3" id="KW-1185">Reference proteome</keyword>
<dbReference type="Proteomes" id="UP000750711">
    <property type="component" value="Unassembled WGS sequence"/>
</dbReference>
<feature type="chain" id="PRO_5040478762" description="Lysine-specific metallo-endopeptidase domain-containing protein" evidence="1">
    <location>
        <begin position="22"/>
        <end position="352"/>
    </location>
</feature>
<proteinExistence type="predicted"/>
<organism evidence="2 3">
    <name type="scientific">Trichoglossum hirsutum</name>
    <dbReference type="NCBI Taxonomy" id="265104"/>
    <lineage>
        <taxon>Eukaryota</taxon>
        <taxon>Fungi</taxon>
        <taxon>Dikarya</taxon>
        <taxon>Ascomycota</taxon>
        <taxon>Pezizomycotina</taxon>
        <taxon>Geoglossomycetes</taxon>
        <taxon>Geoglossales</taxon>
        <taxon>Geoglossaceae</taxon>
        <taxon>Trichoglossum</taxon>
    </lineage>
</organism>
<evidence type="ECO:0000313" key="2">
    <source>
        <dbReference type="EMBL" id="KAH0555638.1"/>
    </source>
</evidence>